<organism evidence="9 10">
    <name type="scientific">Janibacter limosus</name>
    <dbReference type="NCBI Taxonomy" id="53458"/>
    <lineage>
        <taxon>Bacteria</taxon>
        <taxon>Bacillati</taxon>
        <taxon>Actinomycetota</taxon>
        <taxon>Actinomycetes</taxon>
        <taxon>Micrococcales</taxon>
        <taxon>Intrasporangiaceae</taxon>
        <taxon>Janibacter</taxon>
    </lineage>
</organism>
<dbReference type="Pfam" id="PF03595">
    <property type="entry name" value="SLAC1"/>
    <property type="match status" value="1"/>
</dbReference>
<feature type="transmembrane region" description="Helical" evidence="8">
    <location>
        <begin position="211"/>
        <end position="230"/>
    </location>
</feature>
<evidence type="ECO:0000313" key="10">
    <source>
        <dbReference type="Proteomes" id="UP000290408"/>
    </source>
</evidence>
<comment type="subcellular location">
    <subcellularLocation>
        <location evidence="1">Cell membrane</location>
        <topology evidence="1">Multi-pass membrane protein</topology>
    </subcellularLocation>
</comment>
<keyword evidence="5 8" id="KW-0812">Transmembrane</keyword>
<dbReference type="InterPro" id="IPR038665">
    <property type="entry name" value="Voltage-dep_anion_channel_sf"/>
</dbReference>
<dbReference type="GO" id="GO:0005886">
    <property type="term" value="C:plasma membrane"/>
    <property type="evidence" value="ECO:0007669"/>
    <property type="project" value="UniProtKB-SubCell"/>
</dbReference>
<feature type="transmembrane region" description="Helical" evidence="8">
    <location>
        <begin position="80"/>
        <end position="98"/>
    </location>
</feature>
<feature type="transmembrane region" description="Helical" evidence="8">
    <location>
        <begin position="173"/>
        <end position="199"/>
    </location>
</feature>
<dbReference type="InterPro" id="IPR051629">
    <property type="entry name" value="Sulfite_efflux_TDT"/>
</dbReference>
<dbReference type="RefSeq" id="WP_130630060.1">
    <property type="nucleotide sequence ID" value="NZ_CP036164.1"/>
</dbReference>
<comment type="similarity">
    <text evidence="2">Belongs to the tellurite-resistance/dicarboxylate transporter (TDT) family.</text>
</comment>
<feature type="transmembrane region" description="Helical" evidence="8">
    <location>
        <begin position="104"/>
        <end position="123"/>
    </location>
</feature>
<evidence type="ECO:0000313" key="9">
    <source>
        <dbReference type="EMBL" id="QBF46844.1"/>
    </source>
</evidence>
<keyword evidence="10" id="KW-1185">Reference proteome</keyword>
<dbReference type="Proteomes" id="UP000290408">
    <property type="component" value="Chromosome"/>
</dbReference>
<name>A0A4P6MT89_9MICO</name>
<dbReference type="AlphaFoldDB" id="A0A4P6MT89"/>
<feature type="transmembrane region" description="Helical" evidence="8">
    <location>
        <begin position="242"/>
        <end position="270"/>
    </location>
</feature>
<accession>A0A4P6MT89</accession>
<feature type="transmembrane region" description="Helical" evidence="8">
    <location>
        <begin position="316"/>
        <end position="334"/>
    </location>
</feature>
<evidence type="ECO:0000256" key="6">
    <source>
        <dbReference type="ARBA" id="ARBA00022989"/>
    </source>
</evidence>
<sequence>MTPMGRIGAAVAGLPPGAFAFVMATGIVSVGLDQQGLSAASNVLLVVAVVAYVLLVLALVGRLVGHRERAVADLHDPRRAFGYFTVVAGSGVLAVRLLEVQPTVSTVLLAVASVVWLVLGYAVPWAAVLSRAQRPVLTEANGTWFIWVVASQSVATASAGLEPLVDTGQDALAVLAVVAWSVGVVLYAACAVFVALRLVQYPLTPEDLDPPYWVSMGAVAITVVAGAKIVEMTSTPMVDATSGLIAGLVVLCWAWATWLIPVLVAVGVWRHVVHRLPLRYESTWWSIVFPLGMYAVAGMYLGRADSLPLVERIGSAWLWVAVVAWACAAAAMVLGRLPSVRHTVEA</sequence>
<evidence type="ECO:0000256" key="7">
    <source>
        <dbReference type="ARBA" id="ARBA00023136"/>
    </source>
</evidence>
<dbReference type="Gene3D" id="1.50.10.150">
    <property type="entry name" value="Voltage-dependent anion channel"/>
    <property type="match status" value="1"/>
</dbReference>
<dbReference type="CDD" id="cd09319">
    <property type="entry name" value="TDT_like_1"/>
    <property type="match status" value="1"/>
</dbReference>
<dbReference type="EMBL" id="CP036164">
    <property type="protein sequence ID" value="QBF46844.1"/>
    <property type="molecule type" value="Genomic_DNA"/>
</dbReference>
<dbReference type="PANTHER" id="PTHR31686">
    <property type="match status" value="1"/>
</dbReference>
<dbReference type="PANTHER" id="PTHR31686:SF1">
    <property type="entry name" value="SULFITE EFFLUX PUMP SSU1"/>
    <property type="match status" value="1"/>
</dbReference>
<evidence type="ECO:0000256" key="5">
    <source>
        <dbReference type="ARBA" id="ARBA00022692"/>
    </source>
</evidence>
<evidence type="ECO:0000256" key="3">
    <source>
        <dbReference type="ARBA" id="ARBA00022448"/>
    </source>
</evidence>
<keyword evidence="4" id="KW-1003">Cell membrane</keyword>
<evidence type="ECO:0000256" key="2">
    <source>
        <dbReference type="ARBA" id="ARBA00008566"/>
    </source>
</evidence>
<keyword evidence="6 8" id="KW-1133">Transmembrane helix</keyword>
<evidence type="ECO:0000256" key="4">
    <source>
        <dbReference type="ARBA" id="ARBA00022475"/>
    </source>
</evidence>
<evidence type="ECO:0000256" key="8">
    <source>
        <dbReference type="SAM" id="Phobius"/>
    </source>
</evidence>
<keyword evidence="7 8" id="KW-0472">Membrane</keyword>
<dbReference type="KEGG" id="jli:EXU32_11640"/>
<proteinExistence type="inferred from homology"/>
<reference evidence="9 10" key="1">
    <citation type="submission" date="2019-02" db="EMBL/GenBank/DDBJ databases">
        <title>Genomic data mining of an Antarctic deep-sea actinobacterium, Janibacterlimosus P3-3-X1.</title>
        <authorList>
            <person name="Liao L."/>
            <person name="Chen B."/>
        </authorList>
    </citation>
    <scope>NUCLEOTIDE SEQUENCE [LARGE SCALE GENOMIC DNA]</scope>
    <source>
        <strain evidence="9 10">P3-3-X1</strain>
    </source>
</reference>
<dbReference type="OrthoDB" id="958273at2"/>
<protein>
    <submittedName>
        <fullName evidence="9">Tellurite resistance protein permease</fullName>
    </submittedName>
</protein>
<feature type="transmembrane region" description="Helical" evidence="8">
    <location>
        <begin position="282"/>
        <end position="301"/>
    </location>
</feature>
<evidence type="ECO:0000256" key="1">
    <source>
        <dbReference type="ARBA" id="ARBA00004651"/>
    </source>
</evidence>
<dbReference type="GO" id="GO:0000319">
    <property type="term" value="F:sulfite transmembrane transporter activity"/>
    <property type="evidence" value="ECO:0007669"/>
    <property type="project" value="TreeGrafter"/>
</dbReference>
<feature type="transmembrane region" description="Helical" evidence="8">
    <location>
        <begin position="144"/>
        <end position="161"/>
    </location>
</feature>
<feature type="transmembrane region" description="Helical" evidence="8">
    <location>
        <begin position="36"/>
        <end position="60"/>
    </location>
</feature>
<dbReference type="STRING" id="1216970.GCA_001570985_01365"/>
<keyword evidence="3" id="KW-0813">Transport</keyword>
<gene>
    <name evidence="9" type="ORF">EXU32_11640</name>
</gene>
<dbReference type="InterPro" id="IPR004695">
    <property type="entry name" value="SLAC1/Mae1/Ssu1/TehA"/>
</dbReference>